<proteinExistence type="predicted"/>
<evidence type="ECO:0000256" key="1">
    <source>
        <dbReference type="ARBA" id="ARBA00022801"/>
    </source>
</evidence>
<dbReference type="EMBL" id="JAFKCV010000014">
    <property type="protein sequence ID" value="MBN7827150.1"/>
    <property type="molecule type" value="Genomic_DNA"/>
</dbReference>
<reference evidence="5" key="1">
    <citation type="submission" date="2021-03" db="EMBL/GenBank/DDBJ databases">
        <title>novel species isolated from a fishpond in China.</title>
        <authorList>
            <person name="Lu H."/>
            <person name="Cai Z."/>
        </authorList>
    </citation>
    <scope>NUCLEOTIDE SEQUENCE</scope>
    <source>
        <strain evidence="5">JCM 30855</strain>
    </source>
</reference>
<dbReference type="InterPro" id="IPR048913">
    <property type="entry name" value="BetaGal_gal-bd"/>
</dbReference>
<evidence type="ECO:0000313" key="6">
    <source>
        <dbReference type="Proteomes" id="UP000664654"/>
    </source>
</evidence>
<keyword evidence="1" id="KW-0378">Hydrolase</keyword>
<dbReference type="SUPFAM" id="SSF49785">
    <property type="entry name" value="Galactose-binding domain-like"/>
    <property type="match status" value="1"/>
</dbReference>
<keyword evidence="6" id="KW-1185">Reference proteome</keyword>
<dbReference type="InterPro" id="IPR039329">
    <property type="entry name" value="SIAE"/>
</dbReference>
<feature type="domain" description="Sialate O-acetylesterase" evidence="3">
    <location>
        <begin position="355"/>
        <end position="463"/>
    </location>
</feature>
<feature type="domain" description="Beta-galactosidase galactose-binding" evidence="4">
    <location>
        <begin position="237"/>
        <end position="298"/>
    </location>
</feature>
<accession>A0A939DQY2</accession>
<sequence>MSTFNETIVVPPSGDWQLQLPVQLAGTREKIELLQDGQIKSTLNDVLFGDVWLCSGQSNMGLKVRKAANPERTAKQGEEYPIRIMEVARNSTVHAEKTLKQAIPWSQASIKSLPNFSSVCWEFAKTIYQATERPLGLVHSSWGGTTIEDWISHTYLAAAGEDDEVLDTLSLYAAEPETAIANLVQATEKWADENDKGIRAEWYQPDHKESRSWSAISLPAVWERTTIKELANFNGVIWFRRTFTISAKDTEKPAVLRLGRINERDTVWINGQLIGQTFEPNLQREYLLPSGSLQAGENTIVIRVIDERGSGGFSDYPNRFGIFAPGQELTSLRGQWHYKISASAKSIAPPPIVPWMAPRGYTTLYNGMISPLGNITLKGVVWYQGESNTGYAQRYEKLLPTLIQNWRAQFQDNELPFVIAQLPGFGNYSDRAGFSRWAELREAQYKAAEQDPHVGLAVLIDRGMNDDPHPSHKQEPGKRMAIEALKLAYDKSLPSSPYPVSVDRKGESLIVKYPSEVKLKAMGADVAIGFQICTVNEACEFRSGRVKDNVVQIPSAAKNITHIKYAWQDMPIVNLYGIEGLPAAPFNLRVNKQ</sequence>
<dbReference type="RefSeq" id="WP_206575263.1">
    <property type="nucleotide sequence ID" value="NZ_JAFKCV010000014.1"/>
</dbReference>
<dbReference type="Gene3D" id="2.60.120.260">
    <property type="entry name" value="Galactose-binding domain-like"/>
    <property type="match status" value="1"/>
</dbReference>
<gene>
    <name evidence="5" type="ORF">J0A66_18105</name>
</gene>
<feature type="domain" description="Sialate O-acetylesterase" evidence="3">
    <location>
        <begin position="50"/>
        <end position="153"/>
    </location>
</feature>
<dbReference type="SUPFAM" id="SSF52266">
    <property type="entry name" value="SGNH hydrolase"/>
    <property type="match status" value="1"/>
</dbReference>
<dbReference type="AlphaFoldDB" id="A0A939DQY2"/>
<dbReference type="Pfam" id="PF03629">
    <property type="entry name" value="SASA"/>
    <property type="match status" value="2"/>
</dbReference>
<dbReference type="Proteomes" id="UP000664654">
    <property type="component" value="Unassembled WGS sequence"/>
</dbReference>
<dbReference type="Gene3D" id="3.40.50.1110">
    <property type="entry name" value="SGNH hydrolase"/>
    <property type="match status" value="1"/>
</dbReference>
<dbReference type="GO" id="GO:0004553">
    <property type="term" value="F:hydrolase activity, hydrolyzing O-glycosyl compounds"/>
    <property type="evidence" value="ECO:0007669"/>
    <property type="project" value="InterPro"/>
</dbReference>
<name>A0A939DQY2_9ALTE</name>
<dbReference type="GO" id="GO:0005975">
    <property type="term" value="P:carbohydrate metabolic process"/>
    <property type="evidence" value="ECO:0007669"/>
    <property type="project" value="InterPro"/>
</dbReference>
<dbReference type="Pfam" id="PF21467">
    <property type="entry name" value="BetaGal_gal-bd"/>
    <property type="match status" value="1"/>
</dbReference>
<comment type="caution">
    <text evidence="5">The sequence shown here is derived from an EMBL/GenBank/DDBJ whole genome shotgun (WGS) entry which is preliminary data.</text>
</comment>
<evidence type="ECO:0000259" key="3">
    <source>
        <dbReference type="Pfam" id="PF03629"/>
    </source>
</evidence>
<dbReference type="PANTHER" id="PTHR22901:SF0">
    <property type="entry name" value="SIALATE O-ACETYLESTERASE"/>
    <property type="match status" value="1"/>
</dbReference>
<dbReference type="PANTHER" id="PTHR22901">
    <property type="entry name" value="SIALATE O-ACETYLESTERASE"/>
    <property type="match status" value="1"/>
</dbReference>
<dbReference type="InterPro" id="IPR005181">
    <property type="entry name" value="SASA"/>
</dbReference>
<dbReference type="InterPro" id="IPR008979">
    <property type="entry name" value="Galactose-bd-like_sf"/>
</dbReference>
<dbReference type="GO" id="GO:0001681">
    <property type="term" value="F:sialate O-acetylesterase activity"/>
    <property type="evidence" value="ECO:0007669"/>
    <property type="project" value="InterPro"/>
</dbReference>
<evidence type="ECO:0000313" key="5">
    <source>
        <dbReference type="EMBL" id="MBN7827150.1"/>
    </source>
</evidence>
<dbReference type="InterPro" id="IPR036514">
    <property type="entry name" value="SGNH_hydro_sf"/>
</dbReference>
<organism evidence="5 6">
    <name type="scientific">Bowmanella dokdonensis</name>
    <dbReference type="NCBI Taxonomy" id="751969"/>
    <lineage>
        <taxon>Bacteria</taxon>
        <taxon>Pseudomonadati</taxon>
        <taxon>Pseudomonadota</taxon>
        <taxon>Gammaproteobacteria</taxon>
        <taxon>Alteromonadales</taxon>
        <taxon>Alteromonadaceae</taxon>
        <taxon>Bowmanella</taxon>
    </lineage>
</organism>
<evidence type="ECO:0000259" key="4">
    <source>
        <dbReference type="Pfam" id="PF21467"/>
    </source>
</evidence>
<protein>
    <submittedName>
        <fullName evidence="5">Beta galactosidase jelly roll domain-containing protein</fullName>
    </submittedName>
</protein>
<keyword evidence="2" id="KW-0326">Glycosidase</keyword>
<evidence type="ECO:0000256" key="2">
    <source>
        <dbReference type="ARBA" id="ARBA00023295"/>
    </source>
</evidence>